<dbReference type="InterPro" id="IPR050491">
    <property type="entry name" value="AmpC-like"/>
</dbReference>
<dbReference type="GO" id="GO:0016787">
    <property type="term" value="F:hydrolase activity"/>
    <property type="evidence" value="ECO:0007669"/>
    <property type="project" value="UniProtKB-KW"/>
</dbReference>
<evidence type="ECO:0000313" key="3">
    <source>
        <dbReference type="Proteomes" id="UP000266005"/>
    </source>
</evidence>
<dbReference type="Pfam" id="PF00144">
    <property type="entry name" value="Beta-lactamase"/>
    <property type="match status" value="1"/>
</dbReference>
<reference evidence="3" key="1">
    <citation type="submission" date="2018-08" db="EMBL/GenBank/DDBJ databases">
        <title>Mucilaginibacter sp. MYSH2.</title>
        <authorList>
            <person name="Seo T."/>
        </authorList>
    </citation>
    <scope>NUCLEOTIDE SEQUENCE [LARGE SCALE GENOMIC DNA]</scope>
    <source>
        <strain evidence="3">KIRAN</strain>
    </source>
</reference>
<dbReference type="Proteomes" id="UP000266005">
    <property type="component" value="Unassembled WGS sequence"/>
</dbReference>
<dbReference type="PANTHER" id="PTHR46825:SF9">
    <property type="entry name" value="BETA-LACTAMASE-RELATED DOMAIN-CONTAINING PROTEIN"/>
    <property type="match status" value="1"/>
</dbReference>
<keyword evidence="3" id="KW-1185">Reference proteome</keyword>
<sequence length="349" mass="39139">MPTLENALHHLLHKHYNAQTPGAMVCIARYGAILFEGGAGAANLETGAPITSETTFRLASVSKQFTAMCVHLLAQHGQLQLHDQLSAYFPELAHFGDIRLSNLLNHTSGLPDFEEVIPSSQTEQLTDEDVLHLTSKQTHVFFPAGARYRYSNTAYVLLGLLVERVSGSDYADFLQDNIFRPLQMHSTRFYSKDASIQNRATGYTWDAHQGIILTDQNIGTATRGDGCIYTSAQDYLKWHIALSNLNLFNINKAIKDNCALVEQHKPWGYSMGWFISDCNSYNPELYHSGDTSGFTNLIIRLPYKDTLVACFSNIANNQHFLNELLDTLQQFPEFFPSSELVSALPRLTR</sequence>
<name>A0A399SGT8_9BACT</name>
<evidence type="ECO:0000313" key="2">
    <source>
        <dbReference type="EMBL" id="RIJ42321.1"/>
    </source>
</evidence>
<dbReference type="RefSeq" id="WP_119430206.1">
    <property type="nucleotide sequence ID" value="NZ_QWGE01000001.1"/>
</dbReference>
<proteinExistence type="predicted"/>
<dbReference type="PANTHER" id="PTHR46825">
    <property type="entry name" value="D-ALANYL-D-ALANINE-CARBOXYPEPTIDASE/ENDOPEPTIDASE AMPH"/>
    <property type="match status" value="1"/>
</dbReference>
<dbReference type="SUPFAM" id="SSF56601">
    <property type="entry name" value="beta-lactamase/transpeptidase-like"/>
    <property type="match status" value="1"/>
</dbReference>
<comment type="caution">
    <text evidence="2">The sequence shown here is derived from an EMBL/GenBank/DDBJ whole genome shotgun (WGS) entry which is preliminary data.</text>
</comment>
<dbReference type="EMBL" id="QWGE01000001">
    <property type="protein sequence ID" value="RIJ42321.1"/>
    <property type="molecule type" value="Genomic_DNA"/>
</dbReference>
<dbReference type="OrthoDB" id="9793489at2"/>
<keyword evidence="2" id="KW-0378">Hydrolase</keyword>
<dbReference type="Gene3D" id="3.40.710.10">
    <property type="entry name" value="DD-peptidase/beta-lactamase superfamily"/>
    <property type="match status" value="1"/>
</dbReference>
<protein>
    <submittedName>
        <fullName evidence="2">Class A beta-lactamase-related serine hydrolase</fullName>
    </submittedName>
</protein>
<accession>A0A399SGT8</accession>
<evidence type="ECO:0000259" key="1">
    <source>
        <dbReference type="Pfam" id="PF00144"/>
    </source>
</evidence>
<dbReference type="InterPro" id="IPR001466">
    <property type="entry name" value="Beta-lactam-related"/>
</dbReference>
<organism evidence="2 3">
    <name type="scientific">Pontibacter oryzae</name>
    <dbReference type="NCBI Taxonomy" id="2304593"/>
    <lineage>
        <taxon>Bacteria</taxon>
        <taxon>Pseudomonadati</taxon>
        <taxon>Bacteroidota</taxon>
        <taxon>Cytophagia</taxon>
        <taxon>Cytophagales</taxon>
        <taxon>Hymenobacteraceae</taxon>
        <taxon>Pontibacter</taxon>
    </lineage>
</organism>
<dbReference type="InterPro" id="IPR012338">
    <property type="entry name" value="Beta-lactam/transpept-like"/>
</dbReference>
<feature type="domain" description="Beta-lactamase-related" evidence="1">
    <location>
        <begin position="16"/>
        <end position="317"/>
    </location>
</feature>
<dbReference type="AlphaFoldDB" id="A0A399SGT8"/>
<gene>
    <name evidence="2" type="ORF">D1627_00130</name>
</gene>